<keyword evidence="7" id="KW-1185">Reference proteome</keyword>
<comment type="catalytic activity">
    <reaction evidence="5">
        <text>3-deoxy-alpha-D-manno-oct-2-ulosonate + CTP = CMP-3-deoxy-beta-D-manno-octulosonate + diphosphate</text>
        <dbReference type="Rhea" id="RHEA:23448"/>
        <dbReference type="ChEBI" id="CHEBI:33019"/>
        <dbReference type="ChEBI" id="CHEBI:37563"/>
        <dbReference type="ChEBI" id="CHEBI:85986"/>
        <dbReference type="ChEBI" id="CHEBI:85987"/>
        <dbReference type="EC" id="2.7.7.38"/>
    </reaction>
</comment>
<evidence type="ECO:0000313" key="6">
    <source>
        <dbReference type="EMBL" id="RCN56246.1"/>
    </source>
</evidence>
<gene>
    <name evidence="5 6" type="primary">kdsB</name>
    <name evidence="6" type="ORF">C4900_10390</name>
</gene>
<comment type="pathway">
    <text evidence="5">Nucleotide-sugar biosynthesis; CMP-3-deoxy-D-manno-octulosonate biosynthesis; CMP-3-deoxy-D-manno-octulosonate from 3-deoxy-D-manno-octulosonate and CTP: step 1/1.</text>
</comment>
<dbReference type="EC" id="2.7.7.38" evidence="5"/>
<evidence type="ECO:0000313" key="7">
    <source>
        <dbReference type="Proteomes" id="UP000253250"/>
    </source>
</evidence>
<evidence type="ECO:0000256" key="1">
    <source>
        <dbReference type="ARBA" id="ARBA00004370"/>
    </source>
</evidence>
<evidence type="ECO:0000256" key="5">
    <source>
        <dbReference type="HAMAP-Rule" id="MF_00057"/>
    </source>
</evidence>
<comment type="subcellular location">
    <subcellularLocation>
        <location evidence="5">Cytoplasm</location>
    </subcellularLocation>
    <subcellularLocation>
        <location evidence="1">Membrane</location>
    </subcellularLocation>
</comment>
<dbReference type="NCBIfam" id="TIGR00466">
    <property type="entry name" value="kdsB"/>
    <property type="match status" value="1"/>
</dbReference>
<name>A0A368HCS9_9GAMM</name>
<evidence type="ECO:0000256" key="2">
    <source>
        <dbReference type="ARBA" id="ARBA00022679"/>
    </source>
</evidence>
<dbReference type="UniPathway" id="UPA00358">
    <property type="reaction ID" value="UER00476"/>
</dbReference>
<organism evidence="6 7">
    <name type="scientific">Acidiferrobacter thiooxydans</name>
    <dbReference type="NCBI Taxonomy" id="163359"/>
    <lineage>
        <taxon>Bacteria</taxon>
        <taxon>Pseudomonadati</taxon>
        <taxon>Pseudomonadota</taxon>
        <taxon>Gammaproteobacteria</taxon>
        <taxon>Acidiferrobacterales</taxon>
        <taxon>Acidiferrobacteraceae</taxon>
        <taxon>Acidiferrobacter</taxon>
    </lineage>
</organism>
<dbReference type="RefSeq" id="WP_114283057.1">
    <property type="nucleotide sequence ID" value="NZ_PSYR01000002.1"/>
</dbReference>
<evidence type="ECO:0000256" key="4">
    <source>
        <dbReference type="ARBA" id="ARBA00022985"/>
    </source>
</evidence>
<dbReference type="PANTHER" id="PTHR42866">
    <property type="entry name" value="3-DEOXY-MANNO-OCTULOSONATE CYTIDYLYLTRANSFERASE"/>
    <property type="match status" value="1"/>
</dbReference>
<proteinExistence type="inferred from homology"/>
<dbReference type="GO" id="GO:0005829">
    <property type="term" value="C:cytosol"/>
    <property type="evidence" value="ECO:0007669"/>
    <property type="project" value="TreeGrafter"/>
</dbReference>
<comment type="function">
    <text evidence="5">Activates KDO (a required 8-carbon sugar) for incorporation into bacterial lipopolysaccharide in Gram-negative bacteria.</text>
</comment>
<dbReference type="GO" id="GO:0033468">
    <property type="term" value="P:CMP-keto-3-deoxy-D-manno-octulosonic acid biosynthetic process"/>
    <property type="evidence" value="ECO:0007669"/>
    <property type="project" value="UniProtKB-UniRule"/>
</dbReference>
<keyword evidence="3 5" id="KW-0548">Nucleotidyltransferase</keyword>
<accession>A0A368HCS9</accession>
<sequence length="243" mass="25889">MHVIIPARYGATRLPGKPLREVAGRPLILRVRERAMASGAARVTVATDDARIAAVVKDAGGEVVMTAATQASGTDRIAEAIALLALPDEAIVVNLQGDEPLMPPALVTAVARALRDNPQWHIATAARRMQDAQAFASPHLVKVVCEASGRALYFSRAPIPWPRDPAMPSAFLGHIGLYAYRAGFVRMFTGWGPSALEQREGLEQLRALDHGAAIGVVVTDADPGPGVDTEEDLTRANALWRPA</sequence>
<comment type="similarity">
    <text evidence="5">Belongs to the KdsB family.</text>
</comment>
<protein>
    <recommendedName>
        <fullName evidence="5">3-deoxy-manno-octulosonate cytidylyltransferase</fullName>
        <ecNumber evidence="5">2.7.7.38</ecNumber>
    </recommendedName>
    <alternativeName>
        <fullName evidence="5">CMP-2-keto-3-deoxyoctulosonic acid synthase</fullName>
        <shortName evidence="5">CKS</shortName>
        <shortName evidence="5">CMP-KDO synthase</shortName>
    </alternativeName>
</protein>
<dbReference type="SUPFAM" id="SSF53448">
    <property type="entry name" value="Nucleotide-diphospho-sugar transferases"/>
    <property type="match status" value="1"/>
</dbReference>
<dbReference type="HAMAP" id="MF_00057">
    <property type="entry name" value="KdsB"/>
    <property type="match status" value="1"/>
</dbReference>
<dbReference type="InterPro" id="IPR003329">
    <property type="entry name" value="Cytidylyl_trans"/>
</dbReference>
<dbReference type="Gene3D" id="3.90.550.10">
    <property type="entry name" value="Spore Coat Polysaccharide Biosynthesis Protein SpsA, Chain A"/>
    <property type="match status" value="1"/>
</dbReference>
<dbReference type="GO" id="GO:0008690">
    <property type="term" value="F:3-deoxy-manno-octulosonate cytidylyltransferase activity"/>
    <property type="evidence" value="ECO:0007669"/>
    <property type="project" value="UniProtKB-UniRule"/>
</dbReference>
<dbReference type="Pfam" id="PF02348">
    <property type="entry name" value="CTP_transf_3"/>
    <property type="match status" value="1"/>
</dbReference>
<comment type="caution">
    <text evidence="6">The sequence shown here is derived from an EMBL/GenBank/DDBJ whole genome shotgun (WGS) entry which is preliminary data.</text>
</comment>
<dbReference type="CDD" id="cd02517">
    <property type="entry name" value="CMP-KDO-Synthetase"/>
    <property type="match status" value="1"/>
</dbReference>
<dbReference type="InterPro" id="IPR029044">
    <property type="entry name" value="Nucleotide-diphossugar_trans"/>
</dbReference>
<dbReference type="PANTHER" id="PTHR42866:SF2">
    <property type="entry name" value="3-DEOXY-MANNO-OCTULOSONATE CYTIDYLYLTRANSFERASE, MITOCHONDRIAL"/>
    <property type="match status" value="1"/>
</dbReference>
<dbReference type="GO" id="GO:0009103">
    <property type="term" value="P:lipopolysaccharide biosynthetic process"/>
    <property type="evidence" value="ECO:0007669"/>
    <property type="project" value="UniProtKB-UniRule"/>
</dbReference>
<keyword evidence="5" id="KW-0963">Cytoplasm</keyword>
<dbReference type="GO" id="GO:0016020">
    <property type="term" value="C:membrane"/>
    <property type="evidence" value="ECO:0007669"/>
    <property type="project" value="UniProtKB-SubCell"/>
</dbReference>
<evidence type="ECO:0000256" key="3">
    <source>
        <dbReference type="ARBA" id="ARBA00022695"/>
    </source>
</evidence>
<keyword evidence="2 5" id="KW-0808">Transferase</keyword>
<dbReference type="EMBL" id="PSYR01000002">
    <property type="protein sequence ID" value="RCN56246.1"/>
    <property type="molecule type" value="Genomic_DNA"/>
</dbReference>
<dbReference type="AlphaFoldDB" id="A0A368HCS9"/>
<dbReference type="OrthoDB" id="9815559at2"/>
<dbReference type="NCBIfam" id="NF003950">
    <property type="entry name" value="PRK05450.1-3"/>
    <property type="match status" value="1"/>
</dbReference>
<keyword evidence="4 5" id="KW-0448">Lipopolysaccharide biosynthesis</keyword>
<reference evidence="6 7" key="1">
    <citation type="submission" date="2018-02" db="EMBL/GenBank/DDBJ databases">
        <title>Insights into the biology of acidophilic members of the Acidiferrobacteraceae family derived from comparative genomic analyses.</title>
        <authorList>
            <person name="Issotta F."/>
            <person name="Thyssen C."/>
            <person name="Mena C."/>
            <person name="Moya A."/>
            <person name="Bellenberg S."/>
            <person name="Sproer C."/>
            <person name="Covarrubias P.C."/>
            <person name="Sand W."/>
            <person name="Quatrini R."/>
            <person name="Vera M."/>
        </authorList>
    </citation>
    <scope>NUCLEOTIDE SEQUENCE [LARGE SCALE GENOMIC DNA]</scope>
    <source>
        <strain evidence="7">m-1</strain>
    </source>
</reference>
<dbReference type="Proteomes" id="UP000253250">
    <property type="component" value="Unassembled WGS sequence"/>
</dbReference>
<dbReference type="NCBIfam" id="NF009905">
    <property type="entry name" value="PRK13368.1"/>
    <property type="match status" value="1"/>
</dbReference>
<dbReference type="InterPro" id="IPR004528">
    <property type="entry name" value="KdsB"/>
</dbReference>
<dbReference type="FunFam" id="3.90.550.10:FF:000011">
    <property type="entry name" value="3-deoxy-manno-octulosonate cytidylyltransferase"/>
    <property type="match status" value="1"/>
</dbReference>
<dbReference type="NCBIfam" id="NF003952">
    <property type="entry name" value="PRK05450.1-5"/>
    <property type="match status" value="1"/>
</dbReference>